<dbReference type="SUPFAM" id="SSF50331">
    <property type="entry name" value="MOP-like"/>
    <property type="match status" value="1"/>
</dbReference>
<dbReference type="EMBL" id="FSQT01000001">
    <property type="protein sequence ID" value="SIM58413.1"/>
    <property type="molecule type" value="Genomic_DNA"/>
</dbReference>
<keyword evidence="5" id="KW-1278">Translocase</keyword>
<sequence>MSAIAMRELTKVYPNGVRALDALDLEIADGEFFALLGPSGCGKTTLLRTIAGLEVASAGSVLIGERTVTNLPPGKRDVAMVFQDYALYPHMTVQENIAYPLRIRKVDRRSRAAKAADTANELGLSALLERRPGQLSGGQQQRVALARAMACHPQVFLLDEPLSNLDARLRLEARTFLKRLQRELGVTTVFVTHDQAEALALADRIAVMEGGRIRQVGTPTEVFRRPANTFVAGFIGSTPMNLVDAEVHDGELAVAGTRLPMPQDADDRVTDGEKLVYGIRPEYLDYSPEPVPGALSGQVVVVENLGSFSLVSLDVPTGDAVMDGAGDAVGVAGTSLQVVVPEGREPEPGDTGWVVPRPGRSLLYRDGELVSTAPAPAVPTARTGVDAER</sequence>
<keyword evidence="4" id="KW-0067">ATP-binding</keyword>
<dbReference type="Proteomes" id="UP000185124">
    <property type="component" value="Unassembled WGS sequence"/>
</dbReference>
<keyword evidence="9" id="KW-1185">Reference proteome</keyword>
<keyword evidence="2" id="KW-1003">Cell membrane</keyword>
<dbReference type="InterPro" id="IPR017871">
    <property type="entry name" value="ABC_transporter-like_CS"/>
</dbReference>
<keyword evidence="6" id="KW-0472">Membrane</keyword>
<dbReference type="InterPro" id="IPR008995">
    <property type="entry name" value="Mo/tungstate-bd_C_term_dom"/>
</dbReference>
<dbReference type="SMART" id="SM00382">
    <property type="entry name" value="AAA"/>
    <property type="match status" value="1"/>
</dbReference>
<evidence type="ECO:0000256" key="3">
    <source>
        <dbReference type="ARBA" id="ARBA00022741"/>
    </source>
</evidence>
<dbReference type="Gene3D" id="3.40.50.300">
    <property type="entry name" value="P-loop containing nucleotide triphosphate hydrolases"/>
    <property type="match status" value="1"/>
</dbReference>
<evidence type="ECO:0000256" key="5">
    <source>
        <dbReference type="ARBA" id="ARBA00022967"/>
    </source>
</evidence>
<dbReference type="OrthoDB" id="9802264at2"/>
<dbReference type="RefSeq" id="WP_074308799.1">
    <property type="nucleotide sequence ID" value="NZ_FSQT01000001.1"/>
</dbReference>
<dbReference type="InterPro" id="IPR003593">
    <property type="entry name" value="AAA+_ATPase"/>
</dbReference>
<dbReference type="InterPro" id="IPR040582">
    <property type="entry name" value="OB_MalK-like"/>
</dbReference>
<evidence type="ECO:0000256" key="1">
    <source>
        <dbReference type="ARBA" id="ARBA00022448"/>
    </source>
</evidence>
<dbReference type="InterPro" id="IPR047641">
    <property type="entry name" value="ABC_transpr_MalK/UgpC-like"/>
</dbReference>
<dbReference type="InterPro" id="IPR015855">
    <property type="entry name" value="ABC_transpr_MalK-like"/>
</dbReference>
<dbReference type="InterPro" id="IPR027417">
    <property type="entry name" value="P-loop_NTPase"/>
</dbReference>
<dbReference type="GO" id="GO:0055052">
    <property type="term" value="C:ATP-binding cassette (ABC) transporter complex, substrate-binding subunit-containing"/>
    <property type="evidence" value="ECO:0007669"/>
    <property type="project" value="TreeGrafter"/>
</dbReference>
<name>A0A1N5UCF8_9ACTN</name>
<keyword evidence="1" id="KW-0813">Transport</keyword>
<dbReference type="InterPro" id="IPR003439">
    <property type="entry name" value="ABC_transporter-like_ATP-bd"/>
</dbReference>
<evidence type="ECO:0000259" key="7">
    <source>
        <dbReference type="PROSITE" id="PS50893"/>
    </source>
</evidence>
<evidence type="ECO:0000256" key="4">
    <source>
        <dbReference type="ARBA" id="ARBA00022840"/>
    </source>
</evidence>
<organism evidence="8 9">
    <name type="scientific">Micromonospora cremea</name>
    <dbReference type="NCBI Taxonomy" id="709881"/>
    <lineage>
        <taxon>Bacteria</taxon>
        <taxon>Bacillati</taxon>
        <taxon>Actinomycetota</taxon>
        <taxon>Actinomycetes</taxon>
        <taxon>Micromonosporales</taxon>
        <taxon>Micromonosporaceae</taxon>
        <taxon>Micromonospora</taxon>
    </lineage>
</organism>
<dbReference type="CDD" id="cd03301">
    <property type="entry name" value="ABC_MalK_N"/>
    <property type="match status" value="1"/>
</dbReference>
<dbReference type="Gene3D" id="2.40.50.140">
    <property type="entry name" value="Nucleic acid-binding proteins"/>
    <property type="match status" value="1"/>
</dbReference>
<evidence type="ECO:0000313" key="8">
    <source>
        <dbReference type="EMBL" id="SIM58413.1"/>
    </source>
</evidence>
<dbReference type="GO" id="GO:0140359">
    <property type="term" value="F:ABC-type transporter activity"/>
    <property type="evidence" value="ECO:0007669"/>
    <property type="project" value="InterPro"/>
</dbReference>
<dbReference type="AlphaFoldDB" id="A0A1N5UCF8"/>
<proteinExistence type="predicted"/>
<evidence type="ECO:0000313" key="9">
    <source>
        <dbReference type="Proteomes" id="UP000185124"/>
    </source>
</evidence>
<dbReference type="PANTHER" id="PTHR43875">
    <property type="entry name" value="MALTODEXTRIN IMPORT ATP-BINDING PROTEIN MSMX"/>
    <property type="match status" value="1"/>
</dbReference>
<feature type="domain" description="ABC transporter" evidence="7">
    <location>
        <begin position="4"/>
        <end position="235"/>
    </location>
</feature>
<dbReference type="PROSITE" id="PS50893">
    <property type="entry name" value="ABC_TRANSPORTER_2"/>
    <property type="match status" value="1"/>
</dbReference>
<dbReference type="Pfam" id="PF17912">
    <property type="entry name" value="OB_MalK"/>
    <property type="match status" value="1"/>
</dbReference>
<protein>
    <submittedName>
        <fullName evidence="8">ABC-type sugar transport system, ATPase component</fullName>
    </submittedName>
</protein>
<dbReference type="Pfam" id="PF00005">
    <property type="entry name" value="ABC_tran"/>
    <property type="match status" value="1"/>
</dbReference>
<dbReference type="GO" id="GO:0008643">
    <property type="term" value="P:carbohydrate transport"/>
    <property type="evidence" value="ECO:0007669"/>
    <property type="project" value="InterPro"/>
</dbReference>
<dbReference type="Gene3D" id="2.40.50.100">
    <property type="match status" value="1"/>
</dbReference>
<keyword evidence="3" id="KW-0547">Nucleotide-binding</keyword>
<dbReference type="GO" id="GO:0005524">
    <property type="term" value="F:ATP binding"/>
    <property type="evidence" value="ECO:0007669"/>
    <property type="project" value="UniProtKB-KW"/>
</dbReference>
<dbReference type="PANTHER" id="PTHR43875:SF15">
    <property type="entry name" value="TREHALOSE IMPORT ATP-BINDING PROTEIN SUGC"/>
    <property type="match status" value="1"/>
</dbReference>
<dbReference type="PROSITE" id="PS00211">
    <property type="entry name" value="ABC_TRANSPORTER_1"/>
    <property type="match status" value="1"/>
</dbReference>
<accession>A0A1N5UCF8</accession>
<dbReference type="GO" id="GO:0016887">
    <property type="term" value="F:ATP hydrolysis activity"/>
    <property type="evidence" value="ECO:0007669"/>
    <property type="project" value="InterPro"/>
</dbReference>
<dbReference type="SUPFAM" id="SSF52540">
    <property type="entry name" value="P-loop containing nucleoside triphosphate hydrolases"/>
    <property type="match status" value="1"/>
</dbReference>
<evidence type="ECO:0000256" key="6">
    <source>
        <dbReference type="ARBA" id="ARBA00023136"/>
    </source>
</evidence>
<dbReference type="FunFam" id="3.40.50.300:FF:000042">
    <property type="entry name" value="Maltose/maltodextrin ABC transporter, ATP-binding protein"/>
    <property type="match status" value="1"/>
</dbReference>
<reference evidence="9" key="1">
    <citation type="submission" date="2016-12" db="EMBL/GenBank/DDBJ databases">
        <authorList>
            <person name="Varghese N."/>
            <person name="Submissions S."/>
        </authorList>
    </citation>
    <scope>NUCLEOTIDE SEQUENCE [LARGE SCALE GENOMIC DNA]</scope>
    <source>
        <strain evidence="9">DSM 45599</strain>
    </source>
</reference>
<dbReference type="STRING" id="709881.SAMN04489832_0799"/>
<dbReference type="InterPro" id="IPR012340">
    <property type="entry name" value="NA-bd_OB-fold"/>
</dbReference>
<keyword evidence="8" id="KW-0762">Sugar transport</keyword>
<gene>
    <name evidence="8" type="ORF">SAMN04489832_0799</name>
</gene>
<evidence type="ECO:0000256" key="2">
    <source>
        <dbReference type="ARBA" id="ARBA00022475"/>
    </source>
</evidence>